<evidence type="ECO:0000313" key="4">
    <source>
        <dbReference type="Proteomes" id="UP000189059"/>
    </source>
</evidence>
<evidence type="ECO:0000259" key="1">
    <source>
        <dbReference type="PROSITE" id="PS51186"/>
    </source>
</evidence>
<dbReference type="Proteomes" id="UP000189059">
    <property type="component" value="Unassembled WGS sequence"/>
</dbReference>
<dbReference type="OrthoDB" id="1821130at2"/>
<dbReference type="Gene3D" id="3.40.630.30">
    <property type="match status" value="1"/>
</dbReference>
<sequence length="142" mass="16071">MHVRSFQLSDCNPVTELLQIALSEECYENTMEPFSRQLAWDSDLIMVAEEDGEIVGVLIGTIERNHGCYYRIAIHPDYRRRGIGKALVSAMEQRFQSRKVSRILVAGDEHNAAAMPFYEAMGYGASKILQSFQKLSIVMGPR</sequence>
<dbReference type="InterPro" id="IPR016181">
    <property type="entry name" value="Acyl_CoA_acyltransferase"/>
</dbReference>
<dbReference type="PANTHER" id="PTHR43072">
    <property type="entry name" value="N-ACETYLTRANSFERASE"/>
    <property type="match status" value="1"/>
</dbReference>
<feature type="domain" description="N-acetyltransferase" evidence="1">
    <location>
        <begin position="1"/>
        <end position="142"/>
    </location>
</feature>
<dbReference type="EMBL" id="CP016809">
    <property type="protein sequence ID" value="ANY72999.1"/>
    <property type="molecule type" value="Genomic_DNA"/>
</dbReference>
<evidence type="ECO:0000313" key="3">
    <source>
        <dbReference type="EMBL" id="OOC58911.1"/>
    </source>
</evidence>
<dbReference type="PIRSF" id="PIRSF037663">
    <property type="entry name" value="Acetyltransf_GNAT_prd"/>
    <property type="match status" value="1"/>
</dbReference>
<reference evidence="2" key="1">
    <citation type="submission" date="2016-08" db="EMBL/GenBank/DDBJ databases">
        <title>Complete Genome Seqeunce of Paenibacillus sp. nov. IHBB 9852 from high altitute lake of Indian trans-Himalayas.</title>
        <authorList>
            <person name="Kiran S."/>
            <person name="Swarnkar M.K."/>
            <person name="Rana A."/>
            <person name="Tewari R."/>
            <person name="Gulati A."/>
        </authorList>
    </citation>
    <scope>NUCLEOTIDE SEQUENCE [LARGE SCALE GENOMIC DNA]</scope>
    <source>
        <strain evidence="2">IHBB 9852</strain>
    </source>
</reference>
<name>A0A1B2DZ83_9BACL</name>
<accession>A0A1B2DZ83</accession>
<protein>
    <submittedName>
        <fullName evidence="2">GNAT family N-acetyltransferase</fullName>
    </submittedName>
</protein>
<dbReference type="EMBL" id="MRVI01000002">
    <property type="protein sequence ID" value="OOC58911.1"/>
    <property type="molecule type" value="Genomic_DNA"/>
</dbReference>
<dbReference type="CDD" id="cd04301">
    <property type="entry name" value="NAT_SF"/>
    <property type="match status" value="1"/>
</dbReference>
<keyword evidence="4" id="KW-1185">Reference proteome</keyword>
<organism evidence="2">
    <name type="scientific">Paenibacillus ihbetae</name>
    <dbReference type="NCBI Taxonomy" id="1870820"/>
    <lineage>
        <taxon>Bacteria</taxon>
        <taxon>Bacillati</taxon>
        <taxon>Bacillota</taxon>
        <taxon>Bacilli</taxon>
        <taxon>Bacillales</taxon>
        <taxon>Paenibacillaceae</taxon>
        <taxon>Paenibacillus</taxon>
    </lineage>
</organism>
<proteinExistence type="predicted"/>
<dbReference type="GO" id="GO:0016747">
    <property type="term" value="F:acyltransferase activity, transferring groups other than amino-acyl groups"/>
    <property type="evidence" value="ECO:0007669"/>
    <property type="project" value="InterPro"/>
</dbReference>
<reference evidence="3 4" key="2">
    <citation type="submission" date="2016-12" db="EMBL/GenBank/DDBJ databases">
        <title>Genome sequencing and description of Paenibacillus sp. nov. from high altitude lake in the Indian Trans- Himalayas.</title>
        <authorList>
            <person name="Kiran S."/>
            <person name="Swarnkar M.K."/>
            <person name="Rana A."/>
            <person name="Tewari R."/>
            <person name="Gulati A."/>
        </authorList>
    </citation>
    <scope>NUCLEOTIDE SEQUENCE [LARGE SCALE GENOMIC DNA]</scope>
    <source>
        <strain evidence="3 4">IHBB 9951</strain>
    </source>
</reference>
<dbReference type="KEGG" id="pib:BBD41_10590"/>
<dbReference type="AlphaFoldDB" id="A0A1B2DZ83"/>
<dbReference type="Pfam" id="PF00583">
    <property type="entry name" value="Acetyltransf_1"/>
    <property type="match status" value="1"/>
</dbReference>
<dbReference type="PROSITE" id="PS51186">
    <property type="entry name" value="GNAT"/>
    <property type="match status" value="1"/>
</dbReference>
<dbReference type="SUPFAM" id="SSF55729">
    <property type="entry name" value="Acyl-CoA N-acyltransferases (Nat)"/>
    <property type="match status" value="1"/>
</dbReference>
<dbReference type="InterPro" id="IPR000182">
    <property type="entry name" value="GNAT_dom"/>
</dbReference>
<evidence type="ECO:0000313" key="2">
    <source>
        <dbReference type="EMBL" id="ANY72999.1"/>
    </source>
</evidence>
<gene>
    <name evidence="3" type="ORF">BBD40_24935</name>
    <name evidence="2" type="ORF">BBD41_10590</name>
</gene>
<keyword evidence="2" id="KW-0808">Transferase</keyword>
<dbReference type="InterPro" id="IPR017255">
    <property type="entry name" value="AcTrfase_GNAT_prd"/>
</dbReference>
<dbReference type="RefSeq" id="WP_077569812.1">
    <property type="nucleotide sequence ID" value="NZ_CP016809.1"/>
</dbReference>